<keyword evidence="2" id="KW-0805">Transcription regulation</keyword>
<reference evidence="6 7" key="1">
    <citation type="submission" date="2018-01" db="EMBL/GenBank/DDBJ databases">
        <title>Species boundaries and ecological features among Paraburkholderia terrae DSMZ17804T, P. hospita DSMZ17164T and P. caribensis DSMZ13236T.</title>
        <authorList>
            <person name="Pratama A.A."/>
        </authorList>
    </citation>
    <scope>NUCLEOTIDE SEQUENCE [LARGE SCALE GENOMIC DNA]</scope>
    <source>
        <strain evidence="6 7">DSM 17804</strain>
    </source>
</reference>
<dbReference type="InterPro" id="IPR005119">
    <property type="entry name" value="LysR_subst-bd"/>
</dbReference>
<dbReference type="GO" id="GO:0005829">
    <property type="term" value="C:cytosol"/>
    <property type="evidence" value="ECO:0007669"/>
    <property type="project" value="TreeGrafter"/>
</dbReference>
<dbReference type="PANTHER" id="PTHR30419:SF8">
    <property type="entry name" value="NITROGEN ASSIMILATION TRANSCRIPTIONAL ACTIVATOR-RELATED"/>
    <property type="match status" value="1"/>
</dbReference>
<evidence type="ECO:0000256" key="1">
    <source>
        <dbReference type="ARBA" id="ARBA00009437"/>
    </source>
</evidence>
<dbReference type="InterPro" id="IPR036388">
    <property type="entry name" value="WH-like_DNA-bd_sf"/>
</dbReference>
<dbReference type="GO" id="GO:0003700">
    <property type="term" value="F:DNA-binding transcription factor activity"/>
    <property type="evidence" value="ECO:0007669"/>
    <property type="project" value="InterPro"/>
</dbReference>
<dbReference type="RefSeq" id="WP_042305426.1">
    <property type="nucleotide sequence ID" value="NZ_CP026113.1"/>
</dbReference>
<dbReference type="InterPro" id="IPR000847">
    <property type="entry name" value="LysR_HTH_N"/>
</dbReference>
<name>A0A2I8F0Y6_9BURK</name>
<keyword evidence="3" id="KW-0238">DNA-binding</keyword>
<evidence type="ECO:0000259" key="5">
    <source>
        <dbReference type="PROSITE" id="PS50931"/>
    </source>
</evidence>
<gene>
    <name evidence="6" type="ORF">C2L65_38745</name>
</gene>
<organism evidence="6 7">
    <name type="scientific">Paraburkholderia terrae</name>
    <dbReference type="NCBI Taxonomy" id="311230"/>
    <lineage>
        <taxon>Bacteria</taxon>
        <taxon>Pseudomonadati</taxon>
        <taxon>Pseudomonadota</taxon>
        <taxon>Betaproteobacteria</taxon>
        <taxon>Burkholderiales</taxon>
        <taxon>Burkholderiaceae</taxon>
        <taxon>Paraburkholderia</taxon>
    </lineage>
</organism>
<evidence type="ECO:0000313" key="7">
    <source>
        <dbReference type="Proteomes" id="UP000243502"/>
    </source>
</evidence>
<feature type="domain" description="HTH lysR-type" evidence="5">
    <location>
        <begin position="12"/>
        <end position="69"/>
    </location>
</feature>
<dbReference type="AlphaFoldDB" id="A0A2I8F0Y6"/>
<dbReference type="Pfam" id="PF03466">
    <property type="entry name" value="LysR_substrate"/>
    <property type="match status" value="1"/>
</dbReference>
<dbReference type="InterPro" id="IPR036390">
    <property type="entry name" value="WH_DNA-bd_sf"/>
</dbReference>
<dbReference type="Gene3D" id="3.40.190.10">
    <property type="entry name" value="Periplasmic binding protein-like II"/>
    <property type="match status" value="2"/>
</dbReference>
<dbReference type="PANTHER" id="PTHR30419">
    <property type="entry name" value="HTH-TYPE TRANSCRIPTIONAL REGULATOR YBHD"/>
    <property type="match status" value="1"/>
</dbReference>
<dbReference type="KEGG" id="pter:C2L65_38745"/>
<comment type="similarity">
    <text evidence="1">Belongs to the LysR transcriptional regulatory family.</text>
</comment>
<dbReference type="GO" id="GO:0003677">
    <property type="term" value="F:DNA binding"/>
    <property type="evidence" value="ECO:0007669"/>
    <property type="project" value="UniProtKB-KW"/>
</dbReference>
<proteinExistence type="inferred from homology"/>
<dbReference type="InterPro" id="IPR050950">
    <property type="entry name" value="HTH-type_LysR_regulators"/>
</dbReference>
<dbReference type="SUPFAM" id="SSF46785">
    <property type="entry name" value="Winged helix' DNA-binding domain"/>
    <property type="match status" value="1"/>
</dbReference>
<dbReference type="Proteomes" id="UP000243502">
    <property type="component" value="Chromosome 3"/>
</dbReference>
<evidence type="ECO:0000256" key="3">
    <source>
        <dbReference type="ARBA" id="ARBA00023125"/>
    </source>
</evidence>
<keyword evidence="4" id="KW-0804">Transcription</keyword>
<dbReference type="Pfam" id="PF00126">
    <property type="entry name" value="HTH_1"/>
    <property type="match status" value="1"/>
</dbReference>
<dbReference type="PROSITE" id="PS50931">
    <property type="entry name" value="HTH_LYSR"/>
    <property type="match status" value="1"/>
</dbReference>
<evidence type="ECO:0000256" key="4">
    <source>
        <dbReference type="ARBA" id="ARBA00023163"/>
    </source>
</evidence>
<protein>
    <recommendedName>
        <fullName evidence="5">HTH lysR-type domain-containing protein</fullName>
    </recommendedName>
</protein>
<accession>A0A2I8F0Y6</accession>
<sequence length="310" mass="33910">MADDAGGRVRRLKMRHLAVIHEIGRTGSLQKASERLSLSQSAVSKALAEAETLLDAQLFERTAFGSRPTLQGSVILRYSSNVMAELDRAEEEREALLKGETGKLTVGIFTPVALWEALAQTVNAFIEAAPRVKLSLRQASMEKLLSELDADDLDLVIGRWSHWPVPGAIATETLFSDGGPVFVARAAHPLMGKSVTFAELVKFPWCLPEMPSVLYSALQDELVSAGLKFPERVVHSHVYTVNMAMCARSDTIALLPAFAVKQMHELHGVCRIDCPLSLTTAPLSAMWKPESPGREIAARFIAQLRRAIEG</sequence>
<dbReference type="Gene3D" id="1.10.10.10">
    <property type="entry name" value="Winged helix-like DNA-binding domain superfamily/Winged helix DNA-binding domain"/>
    <property type="match status" value="1"/>
</dbReference>
<dbReference type="EMBL" id="CP026113">
    <property type="protein sequence ID" value="AUT65473.1"/>
    <property type="molecule type" value="Genomic_DNA"/>
</dbReference>
<dbReference type="SUPFAM" id="SSF53850">
    <property type="entry name" value="Periplasmic binding protein-like II"/>
    <property type="match status" value="1"/>
</dbReference>
<evidence type="ECO:0000313" key="6">
    <source>
        <dbReference type="EMBL" id="AUT65473.1"/>
    </source>
</evidence>
<dbReference type="OrthoDB" id="5914299at2"/>
<evidence type="ECO:0000256" key="2">
    <source>
        <dbReference type="ARBA" id="ARBA00023015"/>
    </source>
</evidence>